<proteinExistence type="predicted"/>
<dbReference type="Proteomes" id="UP000198660">
    <property type="component" value="Unassembled WGS sequence"/>
</dbReference>
<dbReference type="EMBL" id="FPAA01000004">
    <property type="protein sequence ID" value="SFS61171.1"/>
    <property type="molecule type" value="Genomic_DNA"/>
</dbReference>
<protein>
    <recommendedName>
        <fullName evidence="5">YtkA-like</fullName>
    </recommendedName>
</protein>
<feature type="signal peptide" evidence="2">
    <location>
        <begin position="1"/>
        <end position="21"/>
    </location>
</feature>
<keyword evidence="2" id="KW-0732">Signal</keyword>
<evidence type="ECO:0000256" key="1">
    <source>
        <dbReference type="SAM" id="MobiDB-lite"/>
    </source>
</evidence>
<evidence type="ECO:0000313" key="3">
    <source>
        <dbReference type="EMBL" id="SFS61171.1"/>
    </source>
</evidence>
<accession>A0A1I6R8Z2</accession>
<gene>
    <name evidence="3" type="ORF">SAMN05444972_104280</name>
</gene>
<keyword evidence="4" id="KW-1185">Reference proteome</keyword>
<dbReference type="PROSITE" id="PS51257">
    <property type="entry name" value="PROKAR_LIPOPROTEIN"/>
    <property type="match status" value="1"/>
</dbReference>
<feature type="chain" id="PRO_5009303946" description="YtkA-like" evidence="2">
    <location>
        <begin position="22"/>
        <end position="275"/>
    </location>
</feature>
<sequence>MQRWLIQIIMLSLLLFVTACGKPSGTDSHDNHSKTHNDHEAMKNHDKPMIHTQWSIKKPKANQSSSLTIRVTDHQGKPIPDFKTNHTKKMHLIVVKSDLSSFQHLHPQYQGEGTFDISVPFSEGGKYKFIADFVPKDGEQSIQTHWVNVQGKSKPTQPLKKEKRWVKKVDNNEVSLTLEKPIRANQEQMLTFHFKDTQTKKEITNLQPYLGAIGHVVIISEGAKDYLHVHPMDEKGTGPNAMFHTTFPKKGAYKVWGEFKRNGKEFTVPFVLNVL</sequence>
<dbReference type="RefSeq" id="WP_091836098.1">
    <property type="nucleotide sequence ID" value="NZ_FPAA01000004.1"/>
</dbReference>
<reference evidence="4" key="1">
    <citation type="submission" date="2016-10" db="EMBL/GenBank/DDBJ databases">
        <authorList>
            <person name="Varghese N."/>
            <person name="Submissions S."/>
        </authorList>
    </citation>
    <scope>NUCLEOTIDE SEQUENCE [LARGE SCALE GENOMIC DNA]</scope>
    <source>
        <strain evidence="4">DSM 45789</strain>
    </source>
</reference>
<evidence type="ECO:0000313" key="4">
    <source>
        <dbReference type="Proteomes" id="UP000198660"/>
    </source>
</evidence>
<evidence type="ECO:0000256" key="2">
    <source>
        <dbReference type="SAM" id="SignalP"/>
    </source>
</evidence>
<name>A0A1I6R8Z2_9BACL</name>
<dbReference type="OrthoDB" id="128043at2"/>
<dbReference type="AlphaFoldDB" id="A0A1I6R8Z2"/>
<organism evidence="3 4">
    <name type="scientific">Marininema halotolerans</name>
    <dbReference type="NCBI Taxonomy" id="1155944"/>
    <lineage>
        <taxon>Bacteria</taxon>
        <taxon>Bacillati</taxon>
        <taxon>Bacillota</taxon>
        <taxon>Bacilli</taxon>
        <taxon>Bacillales</taxon>
        <taxon>Thermoactinomycetaceae</taxon>
        <taxon>Marininema</taxon>
    </lineage>
</organism>
<feature type="compositionally biased region" description="Basic and acidic residues" evidence="1">
    <location>
        <begin position="27"/>
        <end position="44"/>
    </location>
</feature>
<evidence type="ECO:0008006" key="5">
    <source>
        <dbReference type="Google" id="ProtNLM"/>
    </source>
</evidence>
<feature type="region of interest" description="Disordered" evidence="1">
    <location>
        <begin position="24"/>
        <end position="44"/>
    </location>
</feature>